<feature type="chain" id="PRO_5040912534" evidence="2">
    <location>
        <begin position="24"/>
        <end position="428"/>
    </location>
</feature>
<feature type="signal peptide" evidence="2">
    <location>
        <begin position="1"/>
        <end position="23"/>
    </location>
</feature>
<dbReference type="EMBL" id="JAMLDX010000023">
    <property type="protein sequence ID" value="MCP3732793.1"/>
    <property type="molecule type" value="Genomic_DNA"/>
</dbReference>
<dbReference type="SUPFAM" id="SSF56300">
    <property type="entry name" value="Metallo-dependent phosphatases"/>
    <property type="match status" value="1"/>
</dbReference>
<dbReference type="PANTHER" id="PTHR33393">
    <property type="entry name" value="POLYGLUTAMINE SYNTHESIS ACCESSORY PROTEIN RV0574C-RELATED"/>
    <property type="match status" value="1"/>
</dbReference>
<keyword evidence="2" id="KW-0732">Signal</keyword>
<reference evidence="4" key="1">
    <citation type="submission" date="2022-05" db="EMBL/GenBank/DDBJ databases">
        <title>Sphingomonas sp. strain MG17 Genome sequencing and assembly.</title>
        <authorList>
            <person name="Kim I."/>
        </authorList>
    </citation>
    <scope>NUCLEOTIDE SEQUENCE</scope>
    <source>
        <strain evidence="4">MG17</strain>
    </source>
</reference>
<evidence type="ECO:0000313" key="5">
    <source>
        <dbReference type="Proteomes" id="UP001139451"/>
    </source>
</evidence>
<evidence type="ECO:0000256" key="2">
    <source>
        <dbReference type="SAM" id="SignalP"/>
    </source>
</evidence>
<dbReference type="InterPro" id="IPR052169">
    <property type="entry name" value="CW_Biosynth-Accessory"/>
</dbReference>
<dbReference type="Pfam" id="PF09587">
    <property type="entry name" value="PGA_cap"/>
    <property type="match status" value="1"/>
</dbReference>
<accession>A0A9X2KRH3</accession>
<dbReference type="CDD" id="cd07381">
    <property type="entry name" value="MPP_CapA"/>
    <property type="match status" value="1"/>
</dbReference>
<proteinExistence type="inferred from homology"/>
<evidence type="ECO:0000313" key="4">
    <source>
        <dbReference type="EMBL" id="MCP3732793.1"/>
    </source>
</evidence>
<organism evidence="4 5">
    <name type="scientific">Sphingomonas tagetis</name>
    <dbReference type="NCBI Taxonomy" id="2949092"/>
    <lineage>
        <taxon>Bacteria</taxon>
        <taxon>Pseudomonadati</taxon>
        <taxon>Pseudomonadota</taxon>
        <taxon>Alphaproteobacteria</taxon>
        <taxon>Sphingomonadales</taxon>
        <taxon>Sphingomonadaceae</taxon>
        <taxon>Sphingomonas</taxon>
    </lineage>
</organism>
<evidence type="ECO:0000256" key="1">
    <source>
        <dbReference type="ARBA" id="ARBA00005662"/>
    </source>
</evidence>
<dbReference type="Gene3D" id="3.60.21.10">
    <property type="match status" value="1"/>
</dbReference>
<dbReference type="RefSeq" id="WP_254296532.1">
    <property type="nucleotide sequence ID" value="NZ_JAMLDX010000023.1"/>
</dbReference>
<sequence>MPTARGKLHAAMLVALLSLSSPARPQAAPKDEVTIVLGGDIEWSGVNIRQVANRSRYLLEGAAPGMPPVPRLVYDARLAEWKARGDPAYQQYQKDFESWPRLMAFYTGPGPQIEFNSIEESMAYPLKRISTVFRKADIVLANLESPLADKAERSGLFRTPTAFAGALKAAGVTAVSMANNHALDTGRDGLQETLSALAGAGVQQVGAGRNLADARKPLIIERGGIRIAVLAYTQIENSGIIGFVTDERSGVMPLDPDIIKEDIARVRGSVDHVLLSLHWGQFAPVPGGNKRIHQRQVTLAHDFIDSGADVIFGGHSHVQQAVEIYKGKPIFYSLGDVVASERTLEHQDAVLAELKLGKSGIRSVSLVPIAGAGADIFQPYALEGERAAAVLEDMAAMASKHNTVVKIERNRGRVLAAEVAGPAKGAAR</sequence>
<dbReference type="SMART" id="SM00854">
    <property type="entry name" value="PGA_cap"/>
    <property type="match status" value="1"/>
</dbReference>
<dbReference type="Proteomes" id="UP001139451">
    <property type="component" value="Unassembled WGS sequence"/>
</dbReference>
<protein>
    <submittedName>
        <fullName evidence="4">CapA family protein</fullName>
    </submittedName>
</protein>
<comment type="caution">
    <text evidence="4">The sequence shown here is derived from an EMBL/GenBank/DDBJ whole genome shotgun (WGS) entry which is preliminary data.</text>
</comment>
<dbReference type="InterPro" id="IPR029052">
    <property type="entry name" value="Metallo-depent_PP-like"/>
</dbReference>
<evidence type="ECO:0000259" key="3">
    <source>
        <dbReference type="SMART" id="SM00854"/>
    </source>
</evidence>
<feature type="domain" description="Capsule synthesis protein CapA" evidence="3">
    <location>
        <begin position="101"/>
        <end position="341"/>
    </location>
</feature>
<keyword evidence="5" id="KW-1185">Reference proteome</keyword>
<name>A0A9X2KRH3_9SPHN</name>
<comment type="similarity">
    <text evidence="1">Belongs to the CapA family.</text>
</comment>
<gene>
    <name evidence="4" type="ORF">M9978_20445</name>
</gene>
<dbReference type="PANTHER" id="PTHR33393:SF13">
    <property type="entry name" value="PGA BIOSYNTHESIS PROTEIN CAPA"/>
    <property type="match status" value="1"/>
</dbReference>
<dbReference type="AlphaFoldDB" id="A0A9X2KRH3"/>
<dbReference type="InterPro" id="IPR019079">
    <property type="entry name" value="Capsule_synth_CapA"/>
</dbReference>